<reference evidence="1 2" key="1">
    <citation type="submission" date="2018-06" db="EMBL/GenBank/DDBJ databases">
        <authorList>
            <consortium name="Pathogen Informatics"/>
            <person name="Doyle S."/>
        </authorList>
    </citation>
    <scope>NUCLEOTIDE SEQUENCE [LARGE SCALE GENOMIC DNA]</scope>
    <source>
        <strain evidence="1 2">NCTC11632</strain>
    </source>
</reference>
<name>A0A379E5Q3_9PORP</name>
<protein>
    <submittedName>
        <fullName evidence="1">Uncharacterized protein</fullName>
    </submittedName>
</protein>
<organism evidence="1 2">
    <name type="scientific">Porphyromonas macacae</name>
    <dbReference type="NCBI Taxonomy" id="28115"/>
    <lineage>
        <taxon>Bacteria</taxon>
        <taxon>Pseudomonadati</taxon>
        <taxon>Bacteroidota</taxon>
        <taxon>Bacteroidia</taxon>
        <taxon>Bacteroidales</taxon>
        <taxon>Porphyromonadaceae</taxon>
        <taxon>Porphyromonas</taxon>
    </lineage>
</organism>
<accession>A0A379E5Q3</accession>
<dbReference type="EMBL" id="UGTF01000002">
    <property type="protein sequence ID" value="SUB88015.1"/>
    <property type="molecule type" value="Genomic_DNA"/>
</dbReference>
<proteinExistence type="predicted"/>
<sequence>MSVKFLRYIDLLHRFWKFLSAENGYIQEQGWDVAPDKNDYRYRIQGERTVGTLDEIDKLSGREGIYYTNEQYRLKTGKDYNLGKGLAKNIKDVAKDAINPLKDAESRRMFLLDLMVDLYRGIGNKLLEGNLGDYMDTLGAEARARAGITVETK</sequence>
<evidence type="ECO:0000313" key="2">
    <source>
        <dbReference type="Proteomes" id="UP000254156"/>
    </source>
</evidence>
<evidence type="ECO:0000313" key="1">
    <source>
        <dbReference type="EMBL" id="SUB88015.1"/>
    </source>
</evidence>
<dbReference type="AlphaFoldDB" id="A0A379E5Q3"/>
<gene>
    <name evidence="1" type="ORF">NCTC11632_00075</name>
</gene>
<dbReference type="Proteomes" id="UP000254156">
    <property type="component" value="Unassembled WGS sequence"/>
</dbReference>
<dbReference type="RefSeq" id="WP_025003414.1">
    <property type="nucleotide sequence ID" value="NZ_UGTF01000002.1"/>
</dbReference>